<dbReference type="GO" id="GO:0003677">
    <property type="term" value="F:DNA binding"/>
    <property type="evidence" value="ECO:0007669"/>
    <property type="project" value="InterPro"/>
</dbReference>
<dbReference type="Gene3D" id="1.25.40.10">
    <property type="entry name" value="Tetratricopeptide repeat domain"/>
    <property type="match status" value="1"/>
</dbReference>
<dbReference type="RefSeq" id="WP_156615839.1">
    <property type="nucleotide sequence ID" value="NZ_WPHR01000022.1"/>
</dbReference>
<dbReference type="GO" id="GO:0006355">
    <property type="term" value="P:regulation of DNA-templated transcription"/>
    <property type="evidence" value="ECO:0007669"/>
    <property type="project" value="InterPro"/>
</dbReference>
<dbReference type="InterPro" id="IPR011990">
    <property type="entry name" value="TPR-like_helical_dom_sf"/>
</dbReference>
<protein>
    <recommendedName>
        <fullName evidence="3">SARP family transcriptional regulator</fullName>
    </recommendedName>
</protein>
<comment type="caution">
    <text evidence="1">The sequence shown here is derived from an EMBL/GenBank/DDBJ whole genome shotgun (WGS) entry which is preliminary data.</text>
</comment>
<dbReference type="EMBL" id="WPHR01000022">
    <property type="protein sequence ID" value="MUZ74983.1"/>
    <property type="molecule type" value="Genomic_DNA"/>
</dbReference>
<evidence type="ECO:0000313" key="1">
    <source>
        <dbReference type="EMBL" id="MUZ74983.1"/>
    </source>
</evidence>
<dbReference type="SUPFAM" id="SSF48452">
    <property type="entry name" value="TPR-like"/>
    <property type="match status" value="1"/>
</dbReference>
<evidence type="ECO:0000313" key="2">
    <source>
        <dbReference type="Proteomes" id="UP000477951"/>
    </source>
</evidence>
<dbReference type="Proteomes" id="UP000477951">
    <property type="component" value="Unassembled WGS sequence"/>
</dbReference>
<dbReference type="Gene3D" id="1.10.10.10">
    <property type="entry name" value="Winged helix-like DNA-binding domain superfamily/Winged helix DNA-binding domain"/>
    <property type="match status" value="1"/>
</dbReference>
<dbReference type="SUPFAM" id="SSF46894">
    <property type="entry name" value="C-terminal effector domain of the bipartite response regulators"/>
    <property type="match status" value="1"/>
</dbReference>
<dbReference type="InterPro" id="IPR051677">
    <property type="entry name" value="AfsR-DnrI-RedD_regulator"/>
</dbReference>
<dbReference type="InterPro" id="IPR016032">
    <property type="entry name" value="Sig_transdc_resp-reg_C-effctor"/>
</dbReference>
<accession>A0A6L6VGQ3</accession>
<dbReference type="PANTHER" id="PTHR35807">
    <property type="entry name" value="TRANSCRIPTIONAL REGULATOR REDD-RELATED"/>
    <property type="match status" value="1"/>
</dbReference>
<sequence length="529" mass="59149">MLSLNIFGRFLIVDSHGCDRSPRGSKARGILALLAMSQGYSCNRIWLRDKLWSDRDSKRGSDSLRQTLVDIRRAFGPYHTVLQADREKVALDPTRFKIKYQLMPTFGNWTNEQDAFADLDIRDTEFEDWIRNLRASLADKARISPPHVLRSHTSPKPAIFFQFLSDNQLASELTSSRLMTLTTASLHDLDDFEIFPRHTAITGTLPPLPVKGISVAVRTVTLGPDSHVAFAISHAGTGQLYWSRTTQISASHTDLLHHESGILVQAILSTLRERKEQLGISHSGAMLANHARALIFRFDRQSLRDADVNLRYAYDRDPRPQYLAWRAFLRNMAQFQHRSSAFLDDKVTSADLVQEALRQDVGSASILGIGAHLEYLGGGSSRGSLRLAERAVSLDPSNAVNLAILSNTELVLDKLRDSRGSALSALALTGGGEHRAFVEFFCCMSAAALGEYATAIGHAEAALILRPAFRAPLRYLVALYKQMNMIKQMERAVSRLQQFEPDFVPSRFLDNDYPVTTMRRLRLIEAIAS</sequence>
<name>A0A6L6VGQ3_AGRVI</name>
<evidence type="ECO:0008006" key="3">
    <source>
        <dbReference type="Google" id="ProtNLM"/>
    </source>
</evidence>
<reference evidence="1 2" key="1">
    <citation type="submission" date="2019-12" db="EMBL/GenBank/DDBJ databases">
        <title>Whole-genome sequencing of Allorhizobium vitis.</title>
        <authorList>
            <person name="Gan H.M."/>
            <person name="Szegedi E."/>
            <person name="Burr T."/>
            <person name="Savka M.A."/>
        </authorList>
    </citation>
    <scope>NUCLEOTIDE SEQUENCE [LARGE SCALE GENOMIC DNA]</scope>
    <source>
        <strain evidence="1 2">CG516</strain>
    </source>
</reference>
<dbReference type="AlphaFoldDB" id="A0A6L6VGQ3"/>
<proteinExistence type="predicted"/>
<organism evidence="1 2">
    <name type="scientific">Agrobacterium vitis</name>
    <name type="common">Rhizobium vitis</name>
    <dbReference type="NCBI Taxonomy" id="373"/>
    <lineage>
        <taxon>Bacteria</taxon>
        <taxon>Pseudomonadati</taxon>
        <taxon>Pseudomonadota</taxon>
        <taxon>Alphaproteobacteria</taxon>
        <taxon>Hyphomicrobiales</taxon>
        <taxon>Rhizobiaceae</taxon>
        <taxon>Rhizobium/Agrobacterium group</taxon>
        <taxon>Agrobacterium</taxon>
    </lineage>
</organism>
<gene>
    <name evidence="1" type="ORF">GOZ90_20040</name>
</gene>
<dbReference type="InterPro" id="IPR036388">
    <property type="entry name" value="WH-like_DNA-bd_sf"/>
</dbReference>